<feature type="domain" description="Glycoside hydrolase family 2 immunoglobulin-like beta-sandwich" evidence="7">
    <location>
        <begin position="193"/>
        <end position="297"/>
    </location>
</feature>
<evidence type="ECO:0000256" key="1">
    <source>
        <dbReference type="ARBA" id="ARBA00000829"/>
    </source>
</evidence>
<sequence>MDHWKVAYAEHNACKNLDFITIEQIEKAGLRIIPASVPGELQLDMMRQGIIDDLFYSDNALTAQRLENLHAWYYTRFDTKKDMHLKFYGIDTVADIYLNGKMVKSVSNMFLEYEIFEPLKEKDNELIVHIKPVCIEARKFELPASCISLAAYNYPAFYMRKAAHSYGWDIMPRIVTSGIWKPVELVKTKKNQIKNVFLSTSLIDGTDATLTFYITTEVEGDFIQDYSVRVTGVCEDSRFEVEKTLYHTDYRFELFVENCKLWFPRFKGKPNLYRVKAELLFRGGEPVDSYEFRSGIRTVKLERTDVAGINGEFCFCINGVKTFITGTNWVPLDAFHSRDEQRMEKALKLLYESGCNMVRCWGGNVYERRELFDFCDENGIMVWQDFAMGCAIYPFDTTFAQKMLEEAEFIIKRYRNHPSLVLWAGDNECDMAIAEWSNVKLNPDTNWITRKVLKHALALHDWSRPYLPSSPYISETAFKLGKRPSEEHLWGPRDYFKSNYYRNSECHFASETGYHGCNSPQSMEKFLKKTWPFFDDSGAVRKELLVHATAMETVEDAPYTYRIRLMYDQVKTMFLKEPDNLNDLAKMSQISQAEADKFLIEHFRIQKWRKTGLIWWNLIDGWPQFSDAVVDYYFEKKLAFHFIKRAQNPVLLMFDEPDGANLPLYAANDYLDDKEVSFRITNITEGQLVLEGRVNVRANSTQKVTDILWKDQLFYLIEFTVDGKTYKNHYYTGLLNISFENYLRDLKKSGLDDFTF</sequence>
<dbReference type="Gene3D" id="2.60.120.260">
    <property type="entry name" value="Galactose-binding domain-like"/>
    <property type="match status" value="1"/>
</dbReference>
<dbReference type="AlphaFoldDB" id="A0A926DMD4"/>
<dbReference type="EMBL" id="JACRSU010000002">
    <property type="protein sequence ID" value="MBC8540491.1"/>
    <property type="molecule type" value="Genomic_DNA"/>
</dbReference>
<evidence type="ECO:0000256" key="5">
    <source>
        <dbReference type="ARBA" id="ARBA00022801"/>
    </source>
</evidence>
<name>A0A926DMD4_9FIRM</name>
<keyword evidence="4" id="KW-0732">Signal</keyword>
<keyword evidence="11" id="KW-1185">Reference proteome</keyword>
<evidence type="ECO:0000259" key="7">
    <source>
        <dbReference type="Pfam" id="PF00703"/>
    </source>
</evidence>
<dbReference type="Proteomes" id="UP000611762">
    <property type="component" value="Unassembled WGS sequence"/>
</dbReference>
<dbReference type="Pfam" id="PF00703">
    <property type="entry name" value="Glyco_hydro_2"/>
    <property type="match status" value="1"/>
</dbReference>
<evidence type="ECO:0000313" key="10">
    <source>
        <dbReference type="EMBL" id="MBC8540491.1"/>
    </source>
</evidence>
<accession>A0A926DMD4</accession>
<evidence type="ECO:0000256" key="4">
    <source>
        <dbReference type="ARBA" id="ARBA00022729"/>
    </source>
</evidence>
<evidence type="ECO:0000259" key="8">
    <source>
        <dbReference type="Pfam" id="PF02836"/>
    </source>
</evidence>
<dbReference type="SUPFAM" id="SSF49785">
    <property type="entry name" value="Galactose-binding domain-like"/>
    <property type="match status" value="1"/>
</dbReference>
<protein>
    <recommendedName>
        <fullName evidence="3">beta-mannosidase</fullName>
        <ecNumber evidence="3">3.2.1.25</ecNumber>
    </recommendedName>
</protein>
<dbReference type="InterPro" id="IPR008979">
    <property type="entry name" value="Galactose-bd-like_sf"/>
</dbReference>
<dbReference type="Pfam" id="PF02836">
    <property type="entry name" value="Glyco_hydro_2_C"/>
    <property type="match status" value="1"/>
</dbReference>
<comment type="caution">
    <text evidence="10">The sequence shown here is derived from an EMBL/GenBank/DDBJ whole genome shotgun (WGS) entry which is preliminary data.</text>
</comment>
<evidence type="ECO:0000259" key="9">
    <source>
        <dbReference type="Pfam" id="PF22666"/>
    </source>
</evidence>
<evidence type="ECO:0000313" key="11">
    <source>
        <dbReference type="Proteomes" id="UP000611762"/>
    </source>
</evidence>
<dbReference type="InterPro" id="IPR017853">
    <property type="entry name" value="GH"/>
</dbReference>
<keyword evidence="6" id="KW-0326">Glycosidase</keyword>
<dbReference type="Pfam" id="PF22666">
    <property type="entry name" value="Glyco_hydro_2_N2"/>
    <property type="match status" value="1"/>
</dbReference>
<evidence type="ECO:0000256" key="3">
    <source>
        <dbReference type="ARBA" id="ARBA00012754"/>
    </source>
</evidence>
<evidence type="ECO:0000256" key="2">
    <source>
        <dbReference type="ARBA" id="ARBA00007401"/>
    </source>
</evidence>
<dbReference type="InterPro" id="IPR006102">
    <property type="entry name" value="Ig-like_GH2"/>
</dbReference>
<dbReference type="PANTHER" id="PTHR43730:SF1">
    <property type="entry name" value="BETA-MANNOSIDASE"/>
    <property type="match status" value="1"/>
</dbReference>
<keyword evidence="5" id="KW-0378">Hydrolase</keyword>
<reference evidence="10" key="1">
    <citation type="submission" date="2020-08" db="EMBL/GenBank/DDBJ databases">
        <title>Genome public.</title>
        <authorList>
            <person name="Liu C."/>
            <person name="Sun Q."/>
        </authorList>
    </citation>
    <scope>NUCLEOTIDE SEQUENCE</scope>
    <source>
        <strain evidence="10">H8</strain>
    </source>
</reference>
<dbReference type="InterPro" id="IPR054593">
    <property type="entry name" value="Beta-mannosidase-like_N2"/>
</dbReference>
<dbReference type="GO" id="GO:0004567">
    <property type="term" value="F:beta-mannosidase activity"/>
    <property type="evidence" value="ECO:0007669"/>
    <property type="project" value="UniProtKB-EC"/>
</dbReference>
<dbReference type="InterPro" id="IPR006103">
    <property type="entry name" value="Glyco_hydro_2_cat"/>
</dbReference>
<organism evidence="10 11">
    <name type="scientific">Congzhengia minquanensis</name>
    <dbReference type="NCBI Taxonomy" id="2763657"/>
    <lineage>
        <taxon>Bacteria</taxon>
        <taxon>Bacillati</taxon>
        <taxon>Bacillota</taxon>
        <taxon>Clostridia</taxon>
        <taxon>Eubacteriales</taxon>
        <taxon>Oscillospiraceae</taxon>
        <taxon>Congzhengia</taxon>
    </lineage>
</organism>
<dbReference type="Gene3D" id="3.20.20.80">
    <property type="entry name" value="Glycosidases"/>
    <property type="match status" value="1"/>
</dbReference>
<dbReference type="InterPro" id="IPR036156">
    <property type="entry name" value="Beta-gal/glucu_dom_sf"/>
</dbReference>
<dbReference type="RefSeq" id="WP_249311674.1">
    <property type="nucleotide sequence ID" value="NZ_JACRSU010000002.1"/>
</dbReference>
<dbReference type="SUPFAM" id="SSF49303">
    <property type="entry name" value="beta-Galactosidase/glucuronidase domain"/>
    <property type="match status" value="1"/>
</dbReference>
<evidence type="ECO:0000256" key="6">
    <source>
        <dbReference type="ARBA" id="ARBA00023295"/>
    </source>
</evidence>
<dbReference type="InterPro" id="IPR013783">
    <property type="entry name" value="Ig-like_fold"/>
</dbReference>
<feature type="domain" description="Glycoside hydrolase family 2 catalytic" evidence="8">
    <location>
        <begin position="315"/>
        <end position="429"/>
    </location>
</feature>
<dbReference type="GO" id="GO:0005975">
    <property type="term" value="P:carbohydrate metabolic process"/>
    <property type="evidence" value="ECO:0007669"/>
    <property type="project" value="InterPro"/>
</dbReference>
<dbReference type="GO" id="GO:0006516">
    <property type="term" value="P:glycoprotein catabolic process"/>
    <property type="evidence" value="ECO:0007669"/>
    <property type="project" value="TreeGrafter"/>
</dbReference>
<dbReference type="InterPro" id="IPR050887">
    <property type="entry name" value="Beta-mannosidase_GH2"/>
</dbReference>
<feature type="domain" description="Beta-mannosidase-like galactose-binding" evidence="9">
    <location>
        <begin position="31"/>
        <end position="181"/>
    </location>
</feature>
<dbReference type="SUPFAM" id="SSF51445">
    <property type="entry name" value="(Trans)glycosidases"/>
    <property type="match status" value="1"/>
</dbReference>
<dbReference type="EC" id="3.2.1.25" evidence="3"/>
<gene>
    <name evidence="10" type="ORF">H8698_05820</name>
</gene>
<comment type="catalytic activity">
    <reaction evidence="1">
        <text>Hydrolysis of terminal, non-reducing beta-D-mannose residues in beta-D-mannosides.</text>
        <dbReference type="EC" id="3.2.1.25"/>
    </reaction>
</comment>
<proteinExistence type="inferred from homology"/>
<comment type="similarity">
    <text evidence="2">Belongs to the glycosyl hydrolase 2 family.</text>
</comment>
<dbReference type="PANTHER" id="PTHR43730">
    <property type="entry name" value="BETA-MANNOSIDASE"/>
    <property type="match status" value="1"/>
</dbReference>
<dbReference type="Gene3D" id="2.60.40.10">
    <property type="entry name" value="Immunoglobulins"/>
    <property type="match status" value="1"/>
</dbReference>